<reference evidence="2 3" key="1">
    <citation type="submission" date="2019-03" db="EMBL/GenBank/DDBJ databases">
        <title>Genomic Encyclopedia of Type Strains, Phase IV (KMG-IV): sequencing the most valuable type-strain genomes for metagenomic binning, comparative biology and taxonomic classification.</title>
        <authorList>
            <person name="Goeker M."/>
        </authorList>
    </citation>
    <scope>NUCLEOTIDE SEQUENCE [LARGE SCALE GENOMIC DNA]</scope>
    <source>
        <strain evidence="2 3">DSM 203</strain>
    </source>
</reference>
<dbReference type="Gene3D" id="2.40.160.10">
    <property type="entry name" value="Porin"/>
    <property type="match status" value="1"/>
</dbReference>
<evidence type="ECO:0000313" key="3">
    <source>
        <dbReference type="Proteomes" id="UP000295247"/>
    </source>
</evidence>
<dbReference type="SUPFAM" id="SSF56935">
    <property type="entry name" value="Porins"/>
    <property type="match status" value="1"/>
</dbReference>
<comment type="caution">
    <text evidence="2">The sequence shown here is derived from an EMBL/GenBank/DDBJ whole genome shotgun (WGS) entry which is preliminary data.</text>
</comment>
<feature type="chain" id="PRO_5020782364" evidence="1">
    <location>
        <begin position="29"/>
        <end position="439"/>
    </location>
</feature>
<protein>
    <submittedName>
        <fullName evidence="2">Phosphate-selective porin O/P</fullName>
    </submittedName>
</protein>
<name>A0A4V2W9Q7_MARGR</name>
<keyword evidence="1" id="KW-0732">Signal</keyword>
<dbReference type="RefSeq" id="WP_132229345.1">
    <property type="nucleotide sequence ID" value="NZ_NRRH01000070.1"/>
</dbReference>
<dbReference type="Pfam" id="PF07396">
    <property type="entry name" value="Porin_O_P"/>
    <property type="match status" value="1"/>
</dbReference>
<accession>A0A4V2W9Q7</accession>
<sequence length="439" mass="48219">MTDSTRMRALALGAALLAPGLAPGLAQAANWLLLQGSEPEQGTRALRPWGFAQLAYQRGEDTPIPVGGWTGQGMAANRLGPDKRAAERWQLHRLRLGVRGRVPGGAPLDYLVAVEAGDNGATREGDELQLIDASLSYRIDPALRLRLGQFKPPGSEEALRPAPRQPYFAVSTAVDQLLNETFLDHDGSDPLDANTPRGPRSLYHDIGAQLFGVLPGGGPWAHSYALMLGNGNGVARLDDDSHKDLYLYWSSEHVEGGRGAARQGTKLFGWWQQGRRELDGADPGSHLRTRAGAGVIHQAARWRLSGEYLVGRGMILAGSDGGAVPGSWNNAATRIAGRNLLPEGEAEGWYLEGGWRLAPRTWLDLRYDRYDRGTESAADHRRFTTWTLGLRYRIDRHWQVMANYQWREAEAPGLDARADANRLLAALDDRLALQLQFVY</sequence>
<dbReference type="EMBL" id="SMDC01000004">
    <property type="protein sequence ID" value="TCW36320.1"/>
    <property type="molecule type" value="Genomic_DNA"/>
</dbReference>
<evidence type="ECO:0000313" key="2">
    <source>
        <dbReference type="EMBL" id="TCW36320.1"/>
    </source>
</evidence>
<organism evidence="2 3">
    <name type="scientific">Marichromatium gracile</name>
    <name type="common">Chromatium gracile</name>
    <dbReference type="NCBI Taxonomy" id="1048"/>
    <lineage>
        <taxon>Bacteria</taxon>
        <taxon>Pseudomonadati</taxon>
        <taxon>Pseudomonadota</taxon>
        <taxon>Gammaproteobacteria</taxon>
        <taxon>Chromatiales</taxon>
        <taxon>Chromatiaceae</taxon>
        <taxon>Marichromatium</taxon>
    </lineage>
</organism>
<dbReference type="AlphaFoldDB" id="A0A4V2W9Q7"/>
<dbReference type="Proteomes" id="UP000295247">
    <property type="component" value="Unassembled WGS sequence"/>
</dbReference>
<feature type="signal peptide" evidence="1">
    <location>
        <begin position="1"/>
        <end position="28"/>
    </location>
</feature>
<evidence type="ECO:0000256" key="1">
    <source>
        <dbReference type="SAM" id="SignalP"/>
    </source>
</evidence>
<gene>
    <name evidence="2" type="ORF">EDC29_104107</name>
</gene>
<dbReference type="InterPro" id="IPR023614">
    <property type="entry name" value="Porin_dom_sf"/>
</dbReference>
<proteinExistence type="predicted"/>
<dbReference type="InterPro" id="IPR010870">
    <property type="entry name" value="Porin_O/P"/>
</dbReference>